<dbReference type="Proteomes" id="UP000434957">
    <property type="component" value="Unassembled WGS sequence"/>
</dbReference>
<reference evidence="1 2" key="1">
    <citation type="submission" date="2018-08" db="EMBL/GenBank/DDBJ databases">
        <title>Genomic investigation of the strawberry pathogen Phytophthora fragariae indicates pathogenicity is determined by transcriptional variation in three key races.</title>
        <authorList>
            <person name="Adams T.M."/>
            <person name="Armitage A.D."/>
            <person name="Sobczyk M.K."/>
            <person name="Bates H.J."/>
            <person name="Dunwell J.M."/>
            <person name="Nellist C.F."/>
            <person name="Harrison R.J."/>
        </authorList>
    </citation>
    <scope>NUCLEOTIDE SEQUENCE [LARGE SCALE GENOMIC DNA]</scope>
    <source>
        <strain evidence="1 2">SCRP333</strain>
    </source>
</reference>
<dbReference type="EMBL" id="QXFT01000876">
    <property type="protein sequence ID" value="KAE9334015.1"/>
    <property type="molecule type" value="Genomic_DNA"/>
</dbReference>
<dbReference type="AlphaFoldDB" id="A0A6A4F5V7"/>
<name>A0A6A4F5V7_9STRA</name>
<accession>A0A6A4F5V7</accession>
<evidence type="ECO:0000313" key="2">
    <source>
        <dbReference type="Proteomes" id="UP000434957"/>
    </source>
</evidence>
<proteinExistence type="predicted"/>
<protein>
    <submittedName>
        <fullName evidence="1">Uncharacterized protein</fullName>
    </submittedName>
</protein>
<keyword evidence="2" id="KW-1185">Reference proteome</keyword>
<evidence type="ECO:0000313" key="1">
    <source>
        <dbReference type="EMBL" id="KAE9334015.1"/>
    </source>
</evidence>
<organism evidence="1 2">
    <name type="scientific">Phytophthora rubi</name>
    <dbReference type="NCBI Taxonomy" id="129364"/>
    <lineage>
        <taxon>Eukaryota</taxon>
        <taxon>Sar</taxon>
        <taxon>Stramenopiles</taxon>
        <taxon>Oomycota</taxon>
        <taxon>Peronosporomycetes</taxon>
        <taxon>Peronosporales</taxon>
        <taxon>Peronosporaceae</taxon>
        <taxon>Phytophthora</taxon>
    </lineage>
</organism>
<gene>
    <name evidence="1" type="ORF">PR003_g13732</name>
</gene>
<sequence>MSAVLTVLTQHLALHSKVVAAALTFDLLMQVQVEAHFNYAVSQSSLQSSMHYRLPSLSRQFTKSRRCGGWVLARPGPACRTWRLRAAAGRATGWICVLCRRVRCPRRSRSLRARGSTRRVTA</sequence>
<comment type="caution">
    <text evidence="1">The sequence shown here is derived from an EMBL/GenBank/DDBJ whole genome shotgun (WGS) entry which is preliminary data.</text>
</comment>